<keyword evidence="9 10" id="KW-0472">Membrane</keyword>
<feature type="transmembrane region" description="Helical" evidence="12">
    <location>
        <begin position="333"/>
        <end position="352"/>
    </location>
</feature>
<feature type="binding site" evidence="11">
    <location>
        <position position="433"/>
    </location>
    <ligand>
        <name>K(+)</name>
        <dbReference type="ChEBI" id="CHEBI:29103"/>
    </ligand>
</feature>
<accession>A0A077AXE4</accession>
<dbReference type="HOGENOM" id="CLU_030708_0_1_5"/>
<evidence type="ECO:0000256" key="2">
    <source>
        <dbReference type="ARBA" id="ARBA00022448"/>
    </source>
</evidence>
<feature type="transmembrane region" description="Helical" evidence="12">
    <location>
        <begin position="40"/>
        <end position="60"/>
    </location>
</feature>
<keyword evidence="7 12" id="KW-1133">Transmembrane helix</keyword>
<dbReference type="KEGG" id="paca:ID47_11775"/>
<dbReference type="Proteomes" id="UP000028926">
    <property type="component" value="Chromosome"/>
</dbReference>
<dbReference type="AlphaFoldDB" id="A0A077AXE4"/>
<keyword evidence="3 10" id="KW-1003">Cell membrane</keyword>
<keyword evidence="10" id="KW-0997">Cell inner membrane</keyword>
<evidence type="ECO:0000313" key="14">
    <source>
        <dbReference type="Proteomes" id="UP000028926"/>
    </source>
</evidence>
<feature type="transmembrane region" description="Helical" evidence="12">
    <location>
        <begin position="457"/>
        <end position="478"/>
    </location>
</feature>
<dbReference type="InterPro" id="IPR003445">
    <property type="entry name" value="Cat_transpt"/>
</dbReference>
<proteinExistence type="inferred from homology"/>
<gene>
    <name evidence="13" type="ORF">ID47_11775</name>
</gene>
<evidence type="ECO:0000256" key="6">
    <source>
        <dbReference type="ARBA" id="ARBA00022958"/>
    </source>
</evidence>
<keyword evidence="4 10" id="KW-0633">Potassium transport</keyword>
<feature type="binding site" evidence="11">
    <location>
        <position position="114"/>
    </location>
    <ligand>
        <name>K(+)</name>
        <dbReference type="ChEBI" id="CHEBI:29103"/>
    </ligand>
</feature>
<dbReference type="STRING" id="91604.ID47_11775"/>
<feature type="transmembrane region" description="Helical" evidence="12">
    <location>
        <begin position="135"/>
        <end position="157"/>
    </location>
</feature>
<organism evidence="13 14">
    <name type="scientific">Candidatus Odyssella acanthamoebae</name>
    <dbReference type="NCBI Taxonomy" id="91604"/>
    <lineage>
        <taxon>Bacteria</taxon>
        <taxon>Pseudomonadati</taxon>
        <taxon>Pseudomonadota</taxon>
        <taxon>Alphaproteobacteria</taxon>
        <taxon>Holosporales</taxon>
        <taxon>Candidatus Paracaedibacteraceae</taxon>
        <taxon>Candidatus Odyssella</taxon>
    </lineage>
</organism>
<evidence type="ECO:0000256" key="11">
    <source>
        <dbReference type="PIRSR" id="PIRSR006247-1"/>
    </source>
</evidence>
<protein>
    <recommendedName>
        <fullName evidence="10">Trk system potassium uptake protein</fullName>
    </recommendedName>
</protein>
<feature type="transmembrane region" description="Helical" evidence="12">
    <location>
        <begin position="273"/>
        <end position="295"/>
    </location>
</feature>
<evidence type="ECO:0000256" key="7">
    <source>
        <dbReference type="ARBA" id="ARBA00022989"/>
    </source>
</evidence>
<keyword evidence="8 10" id="KW-0406">Ion transport</keyword>
<feature type="transmembrane region" description="Helical" evidence="12">
    <location>
        <begin position="72"/>
        <end position="93"/>
    </location>
</feature>
<evidence type="ECO:0000313" key="13">
    <source>
        <dbReference type="EMBL" id="AIK97266.1"/>
    </source>
</evidence>
<feature type="transmembrane region" description="Helical" evidence="12">
    <location>
        <begin position="395"/>
        <end position="416"/>
    </location>
</feature>
<reference evidence="13 14" key="1">
    <citation type="submission" date="2014-07" db="EMBL/GenBank/DDBJ databases">
        <title>Comparative genomic insights into amoeba endosymbionts belonging to the families of Holosporaceae and Candidatus Midichloriaceae within Rickettsiales.</title>
        <authorList>
            <person name="Wang Z."/>
            <person name="Wu M."/>
        </authorList>
    </citation>
    <scope>NUCLEOTIDE SEQUENCE [LARGE SCALE GENOMIC DNA]</scope>
    <source>
        <strain evidence="13">PRA3</strain>
    </source>
</reference>
<dbReference type="PANTHER" id="PTHR32024">
    <property type="entry name" value="TRK SYSTEM POTASSIUM UPTAKE PROTEIN TRKG-RELATED"/>
    <property type="match status" value="1"/>
</dbReference>
<comment type="subcellular location">
    <subcellularLocation>
        <location evidence="10">Cell inner membrane</location>
        <topology evidence="10">Multi-pass membrane protein</topology>
    </subcellularLocation>
    <subcellularLocation>
        <location evidence="1">Cell membrane</location>
        <topology evidence="1">Multi-pass membrane protein</topology>
    </subcellularLocation>
</comment>
<evidence type="ECO:0000256" key="3">
    <source>
        <dbReference type="ARBA" id="ARBA00022475"/>
    </source>
</evidence>
<feature type="transmembrane region" description="Helical" evidence="12">
    <location>
        <begin position="240"/>
        <end position="261"/>
    </location>
</feature>
<dbReference type="Pfam" id="PF02386">
    <property type="entry name" value="TrkH"/>
    <property type="match status" value="1"/>
</dbReference>
<dbReference type="EMBL" id="CP008941">
    <property type="protein sequence ID" value="AIK97266.1"/>
    <property type="molecule type" value="Genomic_DNA"/>
</dbReference>
<feature type="transmembrane region" description="Helical" evidence="12">
    <location>
        <begin position="7"/>
        <end position="28"/>
    </location>
</feature>
<dbReference type="InterPro" id="IPR004772">
    <property type="entry name" value="TrkH"/>
</dbReference>
<keyword evidence="14" id="KW-1185">Reference proteome</keyword>
<comment type="similarity">
    <text evidence="10">Belongs to the TrkH potassium transport family.</text>
</comment>
<feature type="binding site" evidence="11">
    <location>
        <position position="113"/>
    </location>
    <ligand>
        <name>K(+)</name>
        <dbReference type="ChEBI" id="CHEBI:29103"/>
    </ligand>
</feature>
<dbReference type="RefSeq" id="WP_038467827.1">
    <property type="nucleotide sequence ID" value="NZ_CP008941.1"/>
</dbReference>
<evidence type="ECO:0000256" key="10">
    <source>
        <dbReference type="PIRNR" id="PIRNR006247"/>
    </source>
</evidence>
<keyword evidence="5 12" id="KW-0812">Transmembrane</keyword>
<keyword evidence="6 10" id="KW-0630">Potassium</keyword>
<keyword evidence="2 10" id="KW-0813">Transport</keyword>
<feature type="binding site" evidence="11">
    <location>
        <position position="221"/>
    </location>
    <ligand>
        <name>K(+)</name>
        <dbReference type="ChEBI" id="CHEBI:29103"/>
    </ligand>
</feature>
<dbReference type="GO" id="GO:0015379">
    <property type="term" value="F:potassium:chloride symporter activity"/>
    <property type="evidence" value="ECO:0007669"/>
    <property type="project" value="InterPro"/>
</dbReference>
<dbReference type="eggNOG" id="COG0168">
    <property type="taxonomic scope" value="Bacteria"/>
</dbReference>
<dbReference type="GO" id="GO:0046872">
    <property type="term" value="F:metal ion binding"/>
    <property type="evidence" value="ECO:0007669"/>
    <property type="project" value="UniProtKB-KW"/>
</dbReference>
<evidence type="ECO:0000256" key="12">
    <source>
        <dbReference type="SAM" id="Phobius"/>
    </source>
</evidence>
<feature type="transmembrane region" description="Helical" evidence="12">
    <location>
        <begin position="178"/>
        <end position="202"/>
    </location>
</feature>
<comment type="function">
    <text evidence="10">Low-affinity potassium transport system. Interacts with Trk system potassium uptake protein TrkA.</text>
</comment>
<name>A0A077AXE4_9PROT</name>
<dbReference type="GO" id="GO:0005886">
    <property type="term" value="C:plasma membrane"/>
    <property type="evidence" value="ECO:0007669"/>
    <property type="project" value="UniProtKB-SubCell"/>
</dbReference>
<keyword evidence="11" id="KW-0479">Metal-binding</keyword>
<evidence type="ECO:0000256" key="9">
    <source>
        <dbReference type="ARBA" id="ARBA00023136"/>
    </source>
</evidence>
<dbReference type="PANTHER" id="PTHR32024:SF3">
    <property type="entry name" value="TRK SYSTEM POTASSIUM UPTAKE PROTEIN"/>
    <property type="match status" value="1"/>
</dbReference>
<evidence type="ECO:0000256" key="4">
    <source>
        <dbReference type="ARBA" id="ARBA00022538"/>
    </source>
</evidence>
<evidence type="ECO:0000256" key="5">
    <source>
        <dbReference type="ARBA" id="ARBA00022692"/>
    </source>
</evidence>
<evidence type="ECO:0000256" key="1">
    <source>
        <dbReference type="ARBA" id="ARBA00004651"/>
    </source>
</evidence>
<dbReference type="PIRSF" id="PIRSF006247">
    <property type="entry name" value="TrkH"/>
    <property type="match status" value="1"/>
</dbReference>
<evidence type="ECO:0000256" key="8">
    <source>
        <dbReference type="ARBA" id="ARBA00023065"/>
    </source>
</evidence>
<feature type="binding site" evidence="11">
    <location>
        <position position="317"/>
    </location>
    <ligand>
        <name>K(+)</name>
        <dbReference type="ChEBI" id="CHEBI:29103"/>
    </ligand>
</feature>
<sequence length="484" mass="53103">MIAFRSVLYLVGMLLNAMAAAMVIPMVAELFVYKTLGWEEFLFGFFLTGALGSLLAMANRSPGRIELKVREAFLMTALCWIITPLFAALPIYWSDLNLTYLDSWFEAVSAITTTGSTIIPDLGKTSKGVLLWRSILQWLGGTGIILMALIILPTLRIGGMQLFRSEFSDKSEKILPRVSQISSAITTIYVFFTVACFFALFVAGMQPFDALCHAMTTVSTGGLSTKNASLAFYDSLSIEIITIFFMVMGSLTFVLFIRLWHGNASALLKDSQVRAYLGILFWFIVIVFFWTWSFLGMSASKALRESIFSVVSMSTSAGFTTIDYTLWGSFPCVLLLLVSIVGGCTGSTAGGVKVFRLQVLVKVTQSHLRQLRRPHGVYIPIYQGQKIPESVASSVLTFTTLYLFTAFCLTSLLTLFDLGMMDAFSASIAALSNTGPGVTKLVGPTGSLSVLDNGAKLLLMFGMTLGRLELLTIFVLLMPSFWRS</sequence>